<sequence>MSDLTEPFEDPFGDDLLAPAMEMFAVRVAVAPVGGTSAIRRGVFDRLHIEVGFGADGAPISASRSQIGVSIGEWGDPKQGDAIDVRIRRGRAVHVDEAVAVGDVVLHYLIQDVEHDGAGGALLILGARALSTEGAAIGGLPFTPSGQVLGS</sequence>
<dbReference type="Pfam" id="PF05354">
    <property type="entry name" value="Phage_attach"/>
    <property type="match status" value="1"/>
</dbReference>
<dbReference type="RefSeq" id="WP_188967086.1">
    <property type="nucleotide sequence ID" value="NZ_BMKW01000005.1"/>
</dbReference>
<dbReference type="GO" id="GO:0019068">
    <property type="term" value="P:virion assembly"/>
    <property type="evidence" value="ECO:0007669"/>
    <property type="project" value="InterPro"/>
</dbReference>
<accession>A0A917KHE0</accession>
<organism evidence="1 2">
    <name type="scientific">Neoroseomonas lacus</name>
    <dbReference type="NCBI Taxonomy" id="287609"/>
    <lineage>
        <taxon>Bacteria</taxon>
        <taxon>Pseudomonadati</taxon>
        <taxon>Pseudomonadota</taxon>
        <taxon>Alphaproteobacteria</taxon>
        <taxon>Acetobacterales</taxon>
        <taxon>Acetobacteraceae</taxon>
        <taxon>Neoroseomonas</taxon>
    </lineage>
</organism>
<proteinExistence type="predicted"/>
<protein>
    <submittedName>
        <fullName evidence="1">Uncharacterized protein</fullName>
    </submittedName>
</protein>
<gene>
    <name evidence="1" type="ORF">GCM10011320_21810</name>
</gene>
<dbReference type="AlphaFoldDB" id="A0A917KHE0"/>
<dbReference type="EMBL" id="BMKW01000005">
    <property type="protein sequence ID" value="GGJ14178.1"/>
    <property type="molecule type" value="Genomic_DNA"/>
</dbReference>
<keyword evidence="2" id="KW-1185">Reference proteome</keyword>
<dbReference type="Gene3D" id="2.40.10.180">
    <property type="entry name" value="Phage tail proteins"/>
    <property type="match status" value="1"/>
</dbReference>
<dbReference type="InterPro" id="IPR008018">
    <property type="entry name" value="Phage_tail_attach_FII"/>
</dbReference>
<reference evidence="1" key="1">
    <citation type="journal article" date="2014" name="Int. J. Syst. Evol. Microbiol.">
        <title>Complete genome sequence of Corynebacterium casei LMG S-19264T (=DSM 44701T), isolated from a smear-ripened cheese.</title>
        <authorList>
            <consortium name="US DOE Joint Genome Institute (JGI-PGF)"/>
            <person name="Walter F."/>
            <person name="Albersmeier A."/>
            <person name="Kalinowski J."/>
            <person name="Ruckert C."/>
        </authorList>
    </citation>
    <scope>NUCLEOTIDE SEQUENCE</scope>
    <source>
        <strain evidence="1">CGMCC 1.3617</strain>
    </source>
</reference>
<reference evidence="1" key="2">
    <citation type="submission" date="2020-09" db="EMBL/GenBank/DDBJ databases">
        <authorList>
            <person name="Sun Q."/>
            <person name="Zhou Y."/>
        </authorList>
    </citation>
    <scope>NUCLEOTIDE SEQUENCE</scope>
    <source>
        <strain evidence="1">CGMCC 1.3617</strain>
    </source>
</reference>
<evidence type="ECO:0000313" key="1">
    <source>
        <dbReference type="EMBL" id="GGJ14178.1"/>
    </source>
</evidence>
<evidence type="ECO:0000313" key="2">
    <source>
        <dbReference type="Proteomes" id="UP000661507"/>
    </source>
</evidence>
<dbReference type="Proteomes" id="UP000661507">
    <property type="component" value="Unassembled WGS sequence"/>
</dbReference>
<comment type="caution">
    <text evidence="1">The sequence shown here is derived from an EMBL/GenBank/DDBJ whole genome shotgun (WGS) entry which is preliminary data.</text>
</comment>
<name>A0A917KHE0_9PROT</name>
<dbReference type="InterPro" id="IPR053734">
    <property type="entry name" value="Phage_Head-Tail_Connect_sf"/>
</dbReference>